<dbReference type="Proteomes" id="UP001605036">
    <property type="component" value="Unassembled WGS sequence"/>
</dbReference>
<keyword evidence="8" id="KW-1185">Reference proteome</keyword>
<dbReference type="GO" id="GO:0008233">
    <property type="term" value="F:peptidase activity"/>
    <property type="evidence" value="ECO:0007669"/>
    <property type="project" value="UniProtKB-KW"/>
</dbReference>
<evidence type="ECO:0000256" key="4">
    <source>
        <dbReference type="SAM" id="Coils"/>
    </source>
</evidence>
<evidence type="ECO:0000256" key="1">
    <source>
        <dbReference type="ARBA" id="ARBA00005234"/>
    </source>
</evidence>
<keyword evidence="2" id="KW-0645">Protease</keyword>
<dbReference type="Gene3D" id="3.40.395.10">
    <property type="entry name" value="Adenoviral Proteinase, Chain A"/>
    <property type="match status" value="1"/>
</dbReference>
<feature type="coiled-coil region" evidence="4">
    <location>
        <begin position="161"/>
        <end position="209"/>
    </location>
</feature>
<comment type="caution">
    <text evidence="7">The sequence shown here is derived from an EMBL/GenBank/DDBJ whole genome shotgun (WGS) entry which is preliminary data.</text>
</comment>
<reference evidence="7 8" key="1">
    <citation type="submission" date="2024-09" db="EMBL/GenBank/DDBJ databases">
        <title>Chromosome-scale assembly of Riccia fluitans.</title>
        <authorList>
            <person name="Paukszto L."/>
            <person name="Sawicki J."/>
            <person name="Karawczyk K."/>
            <person name="Piernik-Szablinska J."/>
            <person name="Szczecinska M."/>
            <person name="Mazdziarz M."/>
        </authorList>
    </citation>
    <scope>NUCLEOTIDE SEQUENCE [LARGE SCALE GENOMIC DNA]</scope>
    <source>
        <strain evidence="7">Rf_01</strain>
        <tissue evidence="7">Aerial parts of the thallus</tissue>
    </source>
</reference>
<dbReference type="InterPro" id="IPR038765">
    <property type="entry name" value="Papain-like_cys_pep_sf"/>
</dbReference>
<protein>
    <recommendedName>
        <fullName evidence="6">Ubiquitin-like protease family profile domain-containing protein</fullName>
    </recommendedName>
</protein>
<evidence type="ECO:0000256" key="3">
    <source>
        <dbReference type="ARBA" id="ARBA00022801"/>
    </source>
</evidence>
<dbReference type="EMBL" id="JBHFFA010000004">
    <property type="protein sequence ID" value="KAL2631362.1"/>
    <property type="molecule type" value="Genomic_DNA"/>
</dbReference>
<evidence type="ECO:0000256" key="2">
    <source>
        <dbReference type="ARBA" id="ARBA00022670"/>
    </source>
</evidence>
<gene>
    <name evidence="7" type="ORF">R1flu_016048</name>
</gene>
<dbReference type="SUPFAM" id="SSF54001">
    <property type="entry name" value="Cysteine proteinases"/>
    <property type="match status" value="1"/>
</dbReference>
<evidence type="ECO:0000256" key="5">
    <source>
        <dbReference type="SAM" id="MobiDB-lite"/>
    </source>
</evidence>
<feature type="domain" description="Ubiquitin-like protease family profile" evidence="6">
    <location>
        <begin position="473"/>
        <end position="556"/>
    </location>
</feature>
<accession>A0ABD1YNS9</accession>
<proteinExistence type="inferred from homology"/>
<feature type="region of interest" description="Disordered" evidence="5">
    <location>
        <begin position="1"/>
        <end position="140"/>
    </location>
</feature>
<comment type="similarity">
    <text evidence="1">Belongs to the peptidase C48 family.</text>
</comment>
<evidence type="ECO:0000313" key="7">
    <source>
        <dbReference type="EMBL" id="KAL2631362.1"/>
    </source>
</evidence>
<evidence type="ECO:0000259" key="6">
    <source>
        <dbReference type="Pfam" id="PF02902"/>
    </source>
</evidence>
<dbReference type="Pfam" id="PF02902">
    <property type="entry name" value="Peptidase_C48"/>
    <property type="match status" value="1"/>
</dbReference>
<feature type="compositionally biased region" description="Polar residues" evidence="5">
    <location>
        <begin position="108"/>
        <end position="125"/>
    </location>
</feature>
<feature type="compositionally biased region" description="Basic and acidic residues" evidence="5">
    <location>
        <begin position="67"/>
        <end position="77"/>
    </location>
</feature>
<evidence type="ECO:0000313" key="8">
    <source>
        <dbReference type="Proteomes" id="UP001605036"/>
    </source>
</evidence>
<feature type="compositionally biased region" description="Basic and acidic residues" evidence="5">
    <location>
        <begin position="1"/>
        <end position="21"/>
    </location>
</feature>
<sequence length="604" mass="67659">MKIKKDGHLVEPLDPDVDAKSQKTPKKKQTGSEQPSRKCPRSESDPKDGNEGNLPSAVETSRKGKGKVTESSHRPDVDTNVDIPAEDRKTLKIGMTASRLEMDPPLSTPTGQTSGRGSNHIPTGDTTKEAPPTSSKVPSNGILEESVSQMTTVLLNIIEHHARKNQRLGSLEEDLAHAKLEEEKLKAMIEALEKEKSEMNARVALMERKDLYDLLEAKMEGFQIANHPGTIGGFENLNLTITKKWVEIPTLNLEEFEKCLANFPDFVRGHRTLQDEVDRRSIDVCYQSLLDALKAAAGTLPNSLVVFEYMRNPTSPDDVQASPDFEEDLRTNQRLRLQAEVRNLGAEPQRVTRSTRVRLDYEPTILPDVPPTDNPARPVTLDLSVDAREDPSSPPPSQIVPVSTLVDLTQYDRPRKTRDRKIKDGLFTKASELVARYDKTNHGEEAMIKITRLRKSICPELHDEDMQRNLPTWIFVPIHGKNHWSLAIIRLHNDDAWLAHLDSSQGIHDPEAILHILKQVLYLIVPIDPALVMMGIMNVEQQEDGHSCGKHVLQMLAGAKKESDALDRCFREEGLRYIATLDQVRSFDVVFGMYLSGKLAGPPM</sequence>
<dbReference type="InterPro" id="IPR003653">
    <property type="entry name" value="Peptidase_C48_C"/>
</dbReference>
<dbReference type="GO" id="GO:0006508">
    <property type="term" value="P:proteolysis"/>
    <property type="evidence" value="ECO:0007669"/>
    <property type="project" value="UniProtKB-KW"/>
</dbReference>
<keyword evidence="4" id="KW-0175">Coiled coil</keyword>
<keyword evidence="3" id="KW-0378">Hydrolase</keyword>
<name>A0ABD1YNS9_9MARC</name>
<feature type="compositionally biased region" description="Basic and acidic residues" evidence="5">
    <location>
        <begin position="40"/>
        <end position="50"/>
    </location>
</feature>
<organism evidence="7 8">
    <name type="scientific">Riccia fluitans</name>
    <dbReference type="NCBI Taxonomy" id="41844"/>
    <lineage>
        <taxon>Eukaryota</taxon>
        <taxon>Viridiplantae</taxon>
        <taxon>Streptophyta</taxon>
        <taxon>Embryophyta</taxon>
        <taxon>Marchantiophyta</taxon>
        <taxon>Marchantiopsida</taxon>
        <taxon>Marchantiidae</taxon>
        <taxon>Marchantiales</taxon>
        <taxon>Ricciaceae</taxon>
        <taxon>Riccia</taxon>
    </lineage>
</organism>
<dbReference type="AlphaFoldDB" id="A0ABD1YNS9"/>